<accession>A0A9W9WKE8</accession>
<evidence type="ECO:0000259" key="4">
    <source>
        <dbReference type="Pfam" id="PF01764"/>
    </source>
</evidence>
<dbReference type="SUPFAM" id="SSF53474">
    <property type="entry name" value="alpha/beta-Hydrolases"/>
    <property type="match status" value="1"/>
</dbReference>
<dbReference type="Pfam" id="PF03893">
    <property type="entry name" value="Lipase3_N"/>
    <property type="match status" value="1"/>
</dbReference>
<evidence type="ECO:0000259" key="5">
    <source>
        <dbReference type="Pfam" id="PF03893"/>
    </source>
</evidence>
<reference evidence="6" key="1">
    <citation type="submission" date="2022-12" db="EMBL/GenBank/DDBJ databases">
        <authorList>
            <person name="Petersen C."/>
        </authorList>
    </citation>
    <scope>NUCLEOTIDE SEQUENCE</scope>
    <source>
        <strain evidence="6">IBT 30728</strain>
    </source>
</reference>
<gene>
    <name evidence="6" type="ORF">N7539_009547</name>
</gene>
<dbReference type="PANTHER" id="PTHR46640:SF1">
    <property type="entry name" value="FUNGAL LIPASE-LIKE DOMAIN-CONTAINING PROTEIN-RELATED"/>
    <property type="match status" value="1"/>
</dbReference>
<dbReference type="InterPro" id="IPR029058">
    <property type="entry name" value="AB_hydrolase_fold"/>
</dbReference>
<feature type="domain" description="Fungal lipase-type" evidence="4">
    <location>
        <begin position="104"/>
        <end position="233"/>
    </location>
</feature>
<keyword evidence="2" id="KW-0378">Hydrolase</keyword>
<proteinExistence type="predicted"/>
<keyword evidence="7" id="KW-1185">Reference proteome</keyword>
<dbReference type="EMBL" id="JAPWDQ010000019">
    <property type="protein sequence ID" value="KAJ5466591.1"/>
    <property type="molecule type" value="Genomic_DNA"/>
</dbReference>
<feature type="signal peptide" evidence="3">
    <location>
        <begin position="1"/>
        <end position="19"/>
    </location>
</feature>
<dbReference type="RefSeq" id="XP_056785637.1">
    <property type="nucleotide sequence ID" value="XM_056939142.1"/>
</dbReference>
<dbReference type="InterPro" id="IPR051299">
    <property type="entry name" value="AB_hydrolase_lip/est"/>
</dbReference>
<evidence type="ECO:0000256" key="2">
    <source>
        <dbReference type="ARBA" id="ARBA00022801"/>
    </source>
</evidence>
<evidence type="ECO:0000313" key="7">
    <source>
        <dbReference type="Proteomes" id="UP001148312"/>
    </source>
</evidence>
<dbReference type="SMR" id="A0A9W9WKE8"/>
<organism evidence="6 7">
    <name type="scientific">Penicillium diatomitis</name>
    <dbReference type="NCBI Taxonomy" id="2819901"/>
    <lineage>
        <taxon>Eukaryota</taxon>
        <taxon>Fungi</taxon>
        <taxon>Dikarya</taxon>
        <taxon>Ascomycota</taxon>
        <taxon>Pezizomycotina</taxon>
        <taxon>Eurotiomycetes</taxon>
        <taxon>Eurotiomycetidae</taxon>
        <taxon>Eurotiales</taxon>
        <taxon>Aspergillaceae</taxon>
        <taxon>Penicillium</taxon>
    </lineage>
</organism>
<dbReference type="GO" id="GO:0016042">
    <property type="term" value="P:lipid catabolic process"/>
    <property type="evidence" value="ECO:0007669"/>
    <property type="project" value="InterPro"/>
</dbReference>
<evidence type="ECO:0000313" key="6">
    <source>
        <dbReference type="EMBL" id="KAJ5466591.1"/>
    </source>
</evidence>
<feature type="chain" id="PRO_5040944574" evidence="3">
    <location>
        <begin position="20"/>
        <end position="294"/>
    </location>
</feature>
<dbReference type="GO" id="GO:0017000">
    <property type="term" value="P:antibiotic biosynthetic process"/>
    <property type="evidence" value="ECO:0007669"/>
    <property type="project" value="UniProtKB-ARBA"/>
</dbReference>
<feature type="domain" description="Mono-/di-acylglycerol lipase N-terminal" evidence="5">
    <location>
        <begin position="10"/>
        <end position="75"/>
    </location>
</feature>
<dbReference type="GO" id="GO:0016787">
    <property type="term" value="F:hydrolase activity"/>
    <property type="evidence" value="ECO:0007669"/>
    <property type="project" value="UniProtKB-KW"/>
</dbReference>
<dbReference type="GO" id="GO:0072330">
    <property type="term" value="P:monocarboxylic acid biosynthetic process"/>
    <property type="evidence" value="ECO:0007669"/>
    <property type="project" value="UniProtKB-ARBA"/>
</dbReference>
<dbReference type="PANTHER" id="PTHR46640">
    <property type="entry name" value="TRIACYLGLYCEROL LIPASE, PUTATIVE (AFU_ORTHOLOGUE AFUA_6G06510)-RELATED"/>
    <property type="match status" value="1"/>
</dbReference>
<name>A0A9W9WKE8_9EURO</name>
<dbReference type="Pfam" id="PF01764">
    <property type="entry name" value="Lipase_3"/>
    <property type="match status" value="1"/>
</dbReference>
<keyword evidence="1 3" id="KW-0732">Signal</keyword>
<evidence type="ECO:0000256" key="1">
    <source>
        <dbReference type="ARBA" id="ARBA00022729"/>
    </source>
</evidence>
<dbReference type="GeneID" id="81629392"/>
<protein>
    <submittedName>
        <fullName evidence="6">Lipase</fullName>
    </submittedName>
</protein>
<dbReference type="CDD" id="cd00519">
    <property type="entry name" value="Lipase_3"/>
    <property type="match status" value="1"/>
</dbReference>
<comment type="caution">
    <text evidence="6">The sequence shown here is derived from an EMBL/GenBank/DDBJ whole genome shotgun (WGS) entry which is preliminary data.</text>
</comment>
<dbReference type="AlphaFoldDB" id="A0A9W9WKE8"/>
<dbReference type="Proteomes" id="UP001148312">
    <property type="component" value="Unassembled WGS sequence"/>
</dbReference>
<evidence type="ECO:0000256" key="3">
    <source>
        <dbReference type="SAM" id="SignalP"/>
    </source>
</evidence>
<sequence length="294" mass="30501">MMLFGQSGLLVALAALAAAAPTQLAPRAVSSGTLNQLTLFAQYSAASYCTNNVNSPGDAVTCSGGYCPAVQSAGAKTLAEFNNVLDYGDVAGFLAVDSANKLLVLSFRGSRTVSNWIANLDFDQTDASSLCVGCKAHSGFLRAWSVVSDDVMPALTSAMAKYPGFRLVLTGHSFGGAVAALGATALRKAGYSLDLYTYGQPRVGNTALATYMTNQGSLYRVTHSNDIVPKLPPTWLGYTHASPEFWITSGDSAGVTANDITQINGIGSNAGNAGSDGDSIAAHNWYIVNIDGCQ</sequence>
<dbReference type="InterPro" id="IPR002921">
    <property type="entry name" value="Fungal_lipase-type"/>
</dbReference>
<dbReference type="InterPro" id="IPR005592">
    <property type="entry name" value="Mono/diacylglycerol_lipase_N"/>
</dbReference>
<dbReference type="Gene3D" id="3.40.50.1820">
    <property type="entry name" value="alpha/beta hydrolase"/>
    <property type="match status" value="1"/>
</dbReference>
<reference evidence="6" key="2">
    <citation type="journal article" date="2023" name="IMA Fungus">
        <title>Comparative genomic study of the Penicillium genus elucidates a diverse pangenome and 15 lateral gene transfer events.</title>
        <authorList>
            <person name="Petersen C."/>
            <person name="Sorensen T."/>
            <person name="Nielsen M.R."/>
            <person name="Sondergaard T.E."/>
            <person name="Sorensen J.L."/>
            <person name="Fitzpatrick D.A."/>
            <person name="Frisvad J.C."/>
            <person name="Nielsen K.L."/>
        </authorList>
    </citation>
    <scope>NUCLEOTIDE SEQUENCE</scope>
    <source>
        <strain evidence="6">IBT 30728</strain>
    </source>
</reference>